<dbReference type="Proteomes" id="UP000754883">
    <property type="component" value="Unassembled WGS sequence"/>
</dbReference>
<comment type="caution">
    <text evidence="1">The sequence shown here is derived from an EMBL/GenBank/DDBJ whole genome shotgun (WGS) entry which is preliminary data.</text>
</comment>
<keyword evidence="2" id="KW-1185">Reference proteome</keyword>
<evidence type="ECO:0000313" key="1">
    <source>
        <dbReference type="EMBL" id="CAG9975557.1"/>
    </source>
</evidence>
<gene>
    <name evidence="1" type="ORF">CBYS24578_00013017</name>
</gene>
<organism evidence="1 2">
    <name type="scientific">Clonostachys byssicola</name>
    <dbReference type="NCBI Taxonomy" id="160290"/>
    <lineage>
        <taxon>Eukaryota</taxon>
        <taxon>Fungi</taxon>
        <taxon>Dikarya</taxon>
        <taxon>Ascomycota</taxon>
        <taxon>Pezizomycotina</taxon>
        <taxon>Sordariomycetes</taxon>
        <taxon>Hypocreomycetidae</taxon>
        <taxon>Hypocreales</taxon>
        <taxon>Bionectriaceae</taxon>
        <taxon>Clonostachys</taxon>
    </lineage>
</organism>
<accession>A0A9N9XXC8</accession>
<name>A0A9N9XXC8_9HYPO</name>
<proteinExistence type="predicted"/>
<evidence type="ECO:0000313" key="2">
    <source>
        <dbReference type="Proteomes" id="UP000754883"/>
    </source>
</evidence>
<reference evidence="2" key="1">
    <citation type="submission" date="2019-06" db="EMBL/GenBank/DDBJ databases">
        <authorList>
            <person name="Broberg M."/>
        </authorList>
    </citation>
    <scope>NUCLEOTIDE SEQUENCE [LARGE SCALE GENOMIC DNA]</scope>
</reference>
<reference evidence="1 2" key="2">
    <citation type="submission" date="2021-10" db="EMBL/GenBank/DDBJ databases">
        <authorList>
            <person name="Piombo E."/>
        </authorList>
    </citation>
    <scope>NUCLEOTIDE SEQUENCE [LARGE SCALE GENOMIC DNA]</scope>
</reference>
<sequence>MGYVGHEKSDKNGILHAGHRGPMKILEVWIDYLDNAILNEMRICDHRDLQMLATGNDAFRHTSSGAAGLKFKSDPKSIVPEDR</sequence>
<dbReference type="EMBL" id="CABFNO020001268">
    <property type="protein sequence ID" value="CAG9975557.1"/>
    <property type="molecule type" value="Genomic_DNA"/>
</dbReference>
<protein>
    <submittedName>
        <fullName evidence="1">Uncharacterized protein</fullName>
    </submittedName>
</protein>
<dbReference type="AlphaFoldDB" id="A0A9N9XXC8"/>